<sequence length="94" mass="10319">MPEVPLARAVSAVLRGQVAKARAEQRDLARQLGLSKYQVGRLLTGKTVMGIDDADMLCAALGIDLLAVLREAMDDTPERPRRRLSVDERLSEGF</sequence>
<feature type="domain" description="HTH cro/C1-type" evidence="2">
    <location>
        <begin position="25"/>
        <end position="68"/>
    </location>
</feature>
<comment type="caution">
    <text evidence="3">The sequence shown here is derived from an EMBL/GenBank/DDBJ whole genome shotgun (WGS) entry which is preliminary data.</text>
</comment>
<evidence type="ECO:0000313" key="3">
    <source>
        <dbReference type="EMBL" id="KPG25854.1"/>
    </source>
</evidence>
<accession>A0ABR5LJM5</accession>
<dbReference type="EMBL" id="LJFS01000050">
    <property type="protein sequence ID" value="KPG25854.1"/>
    <property type="molecule type" value="Genomic_DNA"/>
</dbReference>
<reference evidence="3 4" key="1">
    <citation type="submission" date="2015-09" db="EMBL/GenBank/DDBJ databases">
        <title>Genome Sequences of Mycobacterium immunogenum Isolates, Recuperated from a Chloraminated Drinking Water Distribution System Simulator Subjected to Episodes of Nitrification.</title>
        <authorList>
            <person name="Gomez-Alvarez V."/>
            <person name="Revetta R.P."/>
        </authorList>
    </citation>
    <scope>NUCLEOTIDE SEQUENCE [LARGE SCALE GENOMIC DNA]</scope>
    <source>
        <strain evidence="3 4">H076</strain>
    </source>
</reference>
<feature type="region of interest" description="Disordered" evidence="1">
    <location>
        <begin position="75"/>
        <end position="94"/>
    </location>
</feature>
<dbReference type="SUPFAM" id="SSF47413">
    <property type="entry name" value="lambda repressor-like DNA-binding domains"/>
    <property type="match status" value="1"/>
</dbReference>
<dbReference type="InterPro" id="IPR010982">
    <property type="entry name" value="Lambda_DNA-bd_dom_sf"/>
</dbReference>
<dbReference type="CDD" id="cd00093">
    <property type="entry name" value="HTH_XRE"/>
    <property type="match status" value="1"/>
</dbReference>
<evidence type="ECO:0000313" key="4">
    <source>
        <dbReference type="Proteomes" id="UP000037962"/>
    </source>
</evidence>
<protein>
    <recommendedName>
        <fullName evidence="2">HTH cro/C1-type domain-containing protein</fullName>
    </recommendedName>
</protein>
<dbReference type="Proteomes" id="UP000037962">
    <property type="component" value="Unassembled WGS sequence"/>
</dbReference>
<evidence type="ECO:0000259" key="2">
    <source>
        <dbReference type="PROSITE" id="PS50943"/>
    </source>
</evidence>
<proteinExistence type="predicted"/>
<dbReference type="RefSeq" id="WP_054430183.1">
    <property type="nucleotide sequence ID" value="NZ_LJFS01000050.1"/>
</dbReference>
<dbReference type="PROSITE" id="PS50943">
    <property type="entry name" value="HTH_CROC1"/>
    <property type="match status" value="1"/>
</dbReference>
<gene>
    <name evidence="3" type="ORF">AN912_26255</name>
</gene>
<dbReference type="Pfam" id="PF13443">
    <property type="entry name" value="HTH_26"/>
    <property type="match status" value="1"/>
</dbReference>
<dbReference type="InterPro" id="IPR001387">
    <property type="entry name" value="Cro/C1-type_HTH"/>
</dbReference>
<keyword evidence="4" id="KW-1185">Reference proteome</keyword>
<dbReference type="SMART" id="SM00530">
    <property type="entry name" value="HTH_XRE"/>
    <property type="match status" value="1"/>
</dbReference>
<evidence type="ECO:0000256" key="1">
    <source>
        <dbReference type="SAM" id="MobiDB-lite"/>
    </source>
</evidence>
<organism evidence="3 4">
    <name type="scientific">Mycobacteroides immunogenum</name>
    <dbReference type="NCBI Taxonomy" id="83262"/>
    <lineage>
        <taxon>Bacteria</taxon>
        <taxon>Bacillati</taxon>
        <taxon>Actinomycetota</taxon>
        <taxon>Actinomycetes</taxon>
        <taxon>Mycobacteriales</taxon>
        <taxon>Mycobacteriaceae</taxon>
        <taxon>Mycobacteroides</taxon>
    </lineage>
</organism>
<name>A0ABR5LJM5_9MYCO</name>
<dbReference type="Gene3D" id="1.10.260.40">
    <property type="entry name" value="lambda repressor-like DNA-binding domains"/>
    <property type="match status" value="1"/>
</dbReference>